<evidence type="ECO:0000256" key="1">
    <source>
        <dbReference type="SAM" id="MobiDB-lite"/>
    </source>
</evidence>
<feature type="region of interest" description="Disordered" evidence="1">
    <location>
        <begin position="1"/>
        <end position="96"/>
    </location>
</feature>
<keyword evidence="3" id="KW-1185">Reference proteome</keyword>
<accession>A0ABP7EKA0</accession>
<reference evidence="3" key="1">
    <citation type="journal article" date="2019" name="Int. J. Syst. Evol. Microbiol.">
        <title>The Global Catalogue of Microorganisms (GCM) 10K type strain sequencing project: providing services to taxonomists for standard genome sequencing and annotation.</title>
        <authorList>
            <consortium name="The Broad Institute Genomics Platform"/>
            <consortium name="The Broad Institute Genome Sequencing Center for Infectious Disease"/>
            <person name="Wu L."/>
            <person name="Ma J."/>
        </authorList>
    </citation>
    <scope>NUCLEOTIDE SEQUENCE [LARGE SCALE GENOMIC DNA]</scope>
    <source>
        <strain evidence="3">JCM 17125</strain>
    </source>
</reference>
<dbReference type="Proteomes" id="UP001501468">
    <property type="component" value="Unassembled WGS sequence"/>
</dbReference>
<feature type="compositionally biased region" description="Low complexity" evidence="1">
    <location>
        <begin position="168"/>
        <end position="178"/>
    </location>
</feature>
<feature type="compositionally biased region" description="Low complexity" evidence="1">
    <location>
        <begin position="17"/>
        <end position="38"/>
    </location>
</feature>
<sequence length="326" mass="34001">MSDIPPHHPDPTRDTTADAAGESAESAEVSATSDVAAEPGTPADPADLPTVGSAPEGVTAYDTTFGLQPAPRSSWVPQRAGGRAAPTPPPPPATRLSAVVGPRTITLPPAATRSLGGRLQAWHVVAIMVGLLVPVGFWAVSSLAEDLDPLARPTVSITRHRPSVTRPIAVPTPVTTVPGQRPSGQGATKTVPAVPRPTRSVVTSPPKVVTVPAIPVTPVPANARTIRFETYAENGARIEVSLSDATHQRIDFPVQAAPLAFEAPVDPGATSNDYYSLRVRISDPTGSGVRGAVSCRILVDGIVVTTQQGQRYATCSISPYFDIKRR</sequence>
<feature type="compositionally biased region" description="Basic and acidic residues" evidence="1">
    <location>
        <begin position="1"/>
        <end position="16"/>
    </location>
</feature>
<gene>
    <name evidence="2" type="ORF">GCM10022399_40260</name>
</gene>
<comment type="caution">
    <text evidence="2">The sequence shown here is derived from an EMBL/GenBank/DDBJ whole genome shotgun (WGS) entry which is preliminary data.</text>
</comment>
<organism evidence="2 3">
    <name type="scientific">Terrabacter ginsenosidimutans</name>
    <dbReference type="NCBI Taxonomy" id="490575"/>
    <lineage>
        <taxon>Bacteria</taxon>
        <taxon>Bacillati</taxon>
        <taxon>Actinomycetota</taxon>
        <taxon>Actinomycetes</taxon>
        <taxon>Micrococcales</taxon>
        <taxon>Intrasporangiaceae</taxon>
        <taxon>Terrabacter</taxon>
    </lineage>
</organism>
<name>A0ABP7EKA0_9MICO</name>
<dbReference type="EMBL" id="BAABDC010000010">
    <property type="protein sequence ID" value="GAA3719789.1"/>
    <property type="molecule type" value="Genomic_DNA"/>
</dbReference>
<feature type="region of interest" description="Disordered" evidence="1">
    <location>
        <begin position="168"/>
        <end position="200"/>
    </location>
</feature>
<dbReference type="RefSeq" id="WP_344951057.1">
    <property type="nucleotide sequence ID" value="NZ_BAABDC010000010.1"/>
</dbReference>
<protein>
    <submittedName>
        <fullName evidence="2">Uncharacterized protein</fullName>
    </submittedName>
</protein>
<evidence type="ECO:0000313" key="3">
    <source>
        <dbReference type="Proteomes" id="UP001501468"/>
    </source>
</evidence>
<proteinExistence type="predicted"/>
<evidence type="ECO:0000313" key="2">
    <source>
        <dbReference type="EMBL" id="GAA3719789.1"/>
    </source>
</evidence>